<evidence type="ECO:0000313" key="2">
    <source>
        <dbReference type="Proteomes" id="UP001279734"/>
    </source>
</evidence>
<name>A0AAD3XW67_NEPGR</name>
<sequence length="158" mass="18284">MYDLVSHENVQRRKVRIRCVSELHFDFNPLLLKAEVAYSMVPLEDSTMSIDTKLFIVGQEATKMKIKAEFKGKILPSIHHDSIRVRLIVKGIIEALQRGLKREQAWSDIDYASGYRGPFEQAGYGTLMAFRKVEWDIENGRHSDDEWTKREQKEEGAA</sequence>
<dbReference type="EMBL" id="BSYO01000019">
    <property type="protein sequence ID" value="GMH18421.1"/>
    <property type="molecule type" value="Genomic_DNA"/>
</dbReference>
<keyword evidence="2" id="KW-1185">Reference proteome</keyword>
<dbReference type="Proteomes" id="UP001279734">
    <property type="component" value="Unassembled WGS sequence"/>
</dbReference>
<comment type="caution">
    <text evidence="1">The sequence shown here is derived from an EMBL/GenBank/DDBJ whole genome shotgun (WGS) entry which is preliminary data.</text>
</comment>
<accession>A0AAD3XW67</accession>
<proteinExistence type="predicted"/>
<evidence type="ECO:0000313" key="1">
    <source>
        <dbReference type="EMBL" id="GMH18421.1"/>
    </source>
</evidence>
<organism evidence="1 2">
    <name type="scientific">Nepenthes gracilis</name>
    <name type="common">Slender pitcher plant</name>
    <dbReference type="NCBI Taxonomy" id="150966"/>
    <lineage>
        <taxon>Eukaryota</taxon>
        <taxon>Viridiplantae</taxon>
        <taxon>Streptophyta</taxon>
        <taxon>Embryophyta</taxon>
        <taxon>Tracheophyta</taxon>
        <taxon>Spermatophyta</taxon>
        <taxon>Magnoliopsida</taxon>
        <taxon>eudicotyledons</taxon>
        <taxon>Gunneridae</taxon>
        <taxon>Pentapetalae</taxon>
        <taxon>Caryophyllales</taxon>
        <taxon>Nepenthaceae</taxon>
        <taxon>Nepenthes</taxon>
    </lineage>
</organism>
<gene>
    <name evidence="1" type="ORF">Nepgr_020262</name>
</gene>
<reference evidence="1" key="1">
    <citation type="submission" date="2023-05" db="EMBL/GenBank/DDBJ databases">
        <title>Nepenthes gracilis genome sequencing.</title>
        <authorList>
            <person name="Fukushima K."/>
        </authorList>
    </citation>
    <scope>NUCLEOTIDE SEQUENCE</scope>
    <source>
        <strain evidence="1">SING2019-196</strain>
    </source>
</reference>
<protein>
    <submittedName>
        <fullName evidence="1">Uncharacterized protein</fullName>
    </submittedName>
</protein>
<dbReference type="AlphaFoldDB" id="A0AAD3XW67"/>